<dbReference type="Gene3D" id="1.10.238.160">
    <property type="match status" value="1"/>
</dbReference>
<evidence type="ECO:0000313" key="1">
    <source>
        <dbReference type="EMBL" id="RXZ35475.1"/>
    </source>
</evidence>
<dbReference type="PANTHER" id="PTHR36154:SF1">
    <property type="entry name" value="DNA-BINDING TRANSCRIPTIONAL ACTIVATOR ALPA"/>
    <property type="match status" value="1"/>
</dbReference>
<dbReference type="OrthoDB" id="1525365at2"/>
<dbReference type="AlphaFoldDB" id="A0A4Q2IXU5"/>
<dbReference type="Pfam" id="PF05930">
    <property type="entry name" value="Phage_AlpA"/>
    <property type="match status" value="1"/>
</dbReference>
<comment type="caution">
    <text evidence="1">The sequence shown here is derived from an EMBL/GenBank/DDBJ whole genome shotgun (WGS) entry which is preliminary data.</text>
</comment>
<dbReference type="EMBL" id="SDPT01000001">
    <property type="protein sequence ID" value="RXZ35475.1"/>
    <property type="molecule type" value="Genomic_DNA"/>
</dbReference>
<dbReference type="InterPro" id="IPR010260">
    <property type="entry name" value="AlpA"/>
</dbReference>
<keyword evidence="2" id="KW-1185">Reference proteome</keyword>
<accession>A0A4Q2IXU5</accession>
<dbReference type="InterPro" id="IPR009061">
    <property type="entry name" value="DNA-bd_dom_put_sf"/>
</dbReference>
<dbReference type="SUPFAM" id="SSF46955">
    <property type="entry name" value="Putative DNA-binding domain"/>
    <property type="match status" value="1"/>
</dbReference>
<dbReference type="Proteomes" id="UP000292347">
    <property type="component" value="Unassembled WGS sequence"/>
</dbReference>
<proteinExistence type="predicted"/>
<dbReference type="InterPro" id="IPR052931">
    <property type="entry name" value="Prophage_regulatory_activator"/>
</dbReference>
<organism evidence="1 2">
    <name type="scientific">Sphingomonas desiccabilis</name>
    <dbReference type="NCBI Taxonomy" id="429134"/>
    <lineage>
        <taxon>Bacteria</taxon>
        <taxon>Pseudomonadati</taxon>
        <taxon>Pseudomonadota</taxon>
        <taxon>Alphaproteobacteria</taxon>
        <taxon>Sphingomonadales</taxon>
        <taxon>Sphingomonadaceae</taxon>
        <taxon>Sphingomonas</taxon>
    </lineage>
</organism>
<dbReference type="PANTHER" id="PTHR36154">
    <property type="entry name" value="DNA-BINDING TRANSCRIPTIONAL ACTIVATOR ALPA"/>
    <property type="match status" value="1"/>
</dbReference>
<evidence type="ECO:0000313" key="2">
    <source>
        <dbReference type="Proteomes" id="UP000292347"/>
    </source>
</evidence>
<protein>
    <submittedName>
        <fullName evidence="1">AlpA family phage regulatory protein</fullName>
    </submittedName>
</protein>
<reference evidence="1 2" key="1">
    <citation type="submission" date="2019-01" db="EMBL/GenBank/DDBJ databases">
        <title>Sphingomonas mucosissima sp. nov. and Sphingomonas desiccabilis sp. nov., from biological soil crusts in the Colorado Plateau, USA.</title>
        <authorList>
            <person name="Zhu D."/>
        </authorList>
    </citation>
    <scope>NUCLEOTIDE SEQUENCE [LARGE SCALE GENOMIC DNA]</scope>
    <source>
        <strain evidence="1 2">CP1D</strain>
    </source>
</reference>
<sequence length="85" mass="9310">MQGGEQNVTNGSEQADRRRDRLLRIAEVRDRTGLSTATIYRREAKGTFPPRRPLGGNCVGWYESDVGNFVADPAGYRAPVSAEAA</sequence>
<name>A0A4Q2IXU5_9SPHN</name>
<gene>
    <name evidence="1" type="ORF">EO081_07610</name>
</gene>